<evidence type="ECO:0000259" key="6">
    <source>
        <dbReference type="Pfam" id="PF08281"/>
    </source>
</evidence>
<keyword evidence="8" id="KW-1185">Reference proteome</keyword>
<protein>
    <submittedName>
        <fullName evidence="7">RNA polymerase, sigma-24 subunit, ECF subfamily</fullName>
    </submittedName>
</protein>
<keyword evidence="2" id="KW-0805">Transcription regulation</keyword>
<keyword evidence="4" id="KW-0804">Transcription</keyword>
<dbReference type="GO" id="GO:0003677">
    <property type="term" value="F:DNA binding"/>
    <property type="evidence" value="ECO:0007669"/>
    <property type="project" value="InterPro"/>
</dbReference>
<dbReference type="SUPFAM" id="SSF88946">
    <property type="entry name" value="Sigma2 domain of RNA polymerase sigma factors"/>
    <property type="match status" value="1"/>
</dbReference>
<dbReference type="EMBL" id="CP001032">
    <property type="protein sequence ID" value="ACB76995.1"/>
    <property type="molecule type" value="Genomic_DNA"/>
</dbReference>
<dbReference type="InterPro" id="IPR036388">
    <property type="entry name" value="WH-like_DNA-bd_sf"/>
</dbReference>
<proteinExistence type="inferred from homology"/>
<name>B1ZXK0_OPITP</name>
<dbReference type="GO" id="GO:0006352">
    <property type="term" value="P:DNA-templated transcription initiation"/>
    <property type="evidence" value="ECO:0007669"/>
    <property type="project" value="InterPro"/>
</dbReference>
<dbReference type="eggNOG" id="COG1595">
    <property type="taxonomic scope" value="Bacteria"/>
</dbReference>
<evidence type="ECO:0000259" key="5">
    <source>
        <dbReference type="Pfam" id="PF04542"/>
    </source>
</evidence>
<dbReference type="RefSeq" id="WP_012376524.1">
    <property type="nucleotide sequence ID" value="NC_010571.1"/>
</dbReference>
<feature type="domain" description="RNA polymerase sigma-70 region 2" evidence="5">
    <location>
        <begin position="16"/>
        <end position="81"/>
    </location>
</feature>
<dbReference type="InterPro" id="IPR014284">
    <property type="entry name" value="RNA_pol_sigma-70_dom"/>
</dbReference>
<dbReference type="AlphaFoldDB" id="B1ZXK0"/>
<dbReference type="PANTHER" id="PTHR43133">
    <property type="entry name" value="RNA POLYMERASE ECF-TYPE SIGMA FACTO"/>
    <property type="match status" value="1"/>
</dbReference>
<dbReference type="KEGG" id="ote:Oter_3720"/>
<dbReference type="STRING" id="452637.Oter_3720"/>
<feature type="domain" description="RNA polymerase sigma factor 70 region 4 type 2" evidence="6">
    <location>
        <begin position="113"/>
        <end position="165"/>
    </location>
</feature>
<evidence type="ECO:0000256" key="2">
    <source>
        <dbReference type="ARBA" id="ARBA00023015"/>
    </source>
</evidence>
<organism evidence="7 8">
    <name type="scientific">Opitutus terrae (strain DSM 11246 / JCM 15787 / PB90-1)</name>
    <dbReference type="NCBI Taxonomy" id="452637"/>
    <lineage>
        <taxon>Bacteria</taxon>
        <taxon>Pseudomonadati</taxon>
        <taxon>Verrucomicrobiota</taxon>
        <taxon>Opitutia</taxon>
        <taxon>Opitutales</taxon>
        <taxon>Opitutaceae</taxon>
        <taxon>Opitutus</taxon>
    </lineage>
</organism>
<dbReference type="InterPro" id="IPR039425">
    <property type="entry name" value="RNA_pol_sigma-70-like"/>
</dbReference>
<dbReference type="InterPro" id="IPR013249">
    <property type="entry name" value="RNA_pol_sigma70_r4_t2"/>
</dbReference>
<comment type="similarity">
    <text evidence="1">Belongs to the sigma-70 factor family. ECF subfamily.</text>
</comment>
<dbReference type="InterPro" id="IPR007627">
    <property type="entry name" value="RNA_pol_sigma70_r2"/>
</dbReference>
<evidence type="ECO:0000313" key="8">
    <source>
        <dbReference type="Proteomes" id="UP000007013"/>
    </source>
</evidence>
<dbReference type="Gene3D" id="1.10.10.10">
    <property type="entry name" value="Winged helix-like DNA-binding domain superfamily/Winged helix DNA-binding domain"/>
    <property type="match status" value="1"/>
</dbReference>
<evidence type="ECO:0000313" key="7">
    <source>
        <dbReference type="EMBL" id="ACB76995.1"/>
    </source>
</evidence>
<dbReference type="Pfam" id="PF08281">
    <property type="entry name" value="Sigma70_r4_2"/>
    <property type="match status" value="1"/>
</dbReference>
<dbReference type="Proteomes" id="UP000007013">
    <property type="component" value="Chromosome"/>
</dbReference>
<keyword evidence="3" id="KW-0731">Sigma factor</keyword>
<dbReference type="SUPFAM" id="SSF88659">
    <property type="entry name" value="Sigma3 and sigma4 domains of RNA polymerase sigma factors"/>
    <property type="match status" value="1"/>
</dbReference>
<gene>
    <name evidence="7" type="ordered locus">Oter_3720</name>
</gene>
<dbReference type="PANTHER" id="PTHR43133:SF63">
    <property type="entry name" value="RNA POLYMERASE SIGMA FACTOR FECI-RELATED"/>
    <property type="match status" value="1"/>
</dbReference>
<dbReference type="GO" id="GO:0016987">
    <property type="term" value="F:sigma factor activity"/>
    <property type="evidence" value="ECO:0007669"/>
    <property type="project" value="UniProtKB-KW"/>
</dbReference>
<dbReference type="NCBIfam" id="TIGR02937">
    <property type="entry name" value="sigma70-ECF"/>
    <property type="match status" value="1"/>
</dbReference>
<sequence length="186" mass="21573">MSSHETEHARWFAVEVQPHEPALRAYLQSHFPLLQDPDDVIQETYKRLWVEQTAGRIRHVRAFMFTAARNVALDLFRRTRKIQFEPLTHPEVIDVVKEAPSTAEALSQQQELEILAQAVQKLPDRCRQVMLLRYLKGCSYKEISALLDISPETVKTHLAKGIQQCTDHFAACGLLNERRFFSHEPR</sequence>
<reference evidence="7 8" key="1">
    <citation type="journal article" date="2011" name="J. Bacteriol.">
        <title>Genome sequence of the verrucomicrobium Opitutus terrae PB90-1, an abundant inhabitant of rice paddy soil ecosystems.</title>
        <authorList>
            <person name="van Passel M.W."/>
            <person name="Kant R."/>
            <person name="Palva A."/>
            <person name="Copeland A."/>
            <person name="Lucas S."/>
            <person name="Lapidus A."/>
            <person name="Glavina del Rio T."/>
            <person name="Pitluck S."/>
            <person name="Goltsman E."/>
            <person name="Clum A."/>
            <person name="Sun H."/>
            <person name="Schmutz J."/>
            <person name="Larimer F.W."/>
            <person name="Land M.L."/>
            <person name="Hauser L."/>
            <person name="Kyrpides N."/>
            <person name="Mikhailova N."/>
            <person name="Richardson P.P."/>
            <person name="Janssen P.H."/>
            <person name="de Vos W.M."/>
            <person name="Smidt H."/>
        </authorList>
    </citation>
    <scope>NUCLEOTIDE SEQUENCE [LARGE SCALE GENOMIC DNA]</scope>
    <source>
        <strain evidence="8">DSM 11246 / JCM 15787 / PB90-1</strain>
    </source>
</reference>
<accession>B1ZXK0</accession>
<evidence type="ECO:0000256" key="3">
    <source>
        <dbReference type="ARBA" id="ARBA00023082"/>
    </source>
</evidence>
<evidence type="ECO:0000256" key="4">
    <source>
        <dbReference type="ARBA" id="ARBA00023163"/>
    </source>
</evidence>
<dbReference type="CDD" id="cd06171">
    <property type="entry name" value="Sigma70_r4"/>
    <property type="match status" value="1"/>
</dbReference>
<dbReference type="OrthoDB" id="192021at2"/>
<dbReference type="HOGENOM" id="CLU_047691_12_2_0"/>
<dbReference type="Pfam" id="PF04542">
    <property type="entry name" value="Sigma70_r2"/>
    <property type="match status" value="1"/>
</dbReference>
<dbReference type="InterPro" id="IPR013324">
    <property type="entry name" value="RNA_pol_sigma_r3/r4-like"/>
</dbReference>
<evidence type="ECO:0000256" key="1">
    <source>
        <dbReference type="ARBA" id="ARBA00010641"/>
    </source>
</evidence>
<dbReference type="Gene3D" id="1.10.1740.10">
    <property type="match status" value="1"/>
</dbReference>
<dbReference type="InterPro" id="IPR013325">
    <property type="entry name" value="RNA_pol_sigma_r2"/>
</dbReference>